<dbReference type="EMBL" id="GGYP01002412">
    <property type="protein sequence ID" value="MDE47183.1"/>
    <property type="molecule type" value="Transcribed_RNA"/>
</dbReference>
<feature type="compositionally biased region" description="Basic residues" evidence="12">
    <location>
        <begin position="135"/>
        <end position="147"/>
    </location>
</feature>
<dbReference type="PANTHER" id="PTHR10519:SF74">
    <property type="entry name" value="GAMMA-AMINOBUTYRIC ACID TYPE B RECEPTOR SUBUNIT 2"/>
    <property type="match status" value="1"/>
</dbReference>
<keyword evidence="4" id="KW-0732">Signal</keyword>
<evidence type="ECO:0000256" key="9">
    <source>
        <dbReference type="ARBA" id="ARBA00023180"/>
    </source>
</evidence>
<comment type="subcellular location">
    <subcellularLocation>
        <location evidence="1">Cell membrane</location>
        <topology evidence="1">Multi-pass membrane protein</topology>
    </subcellularLocation>
</comment>
<feature type="compositionally biased region" description="Low complexity" evidence="12">
    <location>
        <begin position="1614"/>
        <end position="1640"/>
    </location>
</feature>
<evidence type="ECO:0000313" key="15">
    <source>
        <dbReference type="EMBL" id="MDE47183.1"/>
    </source>
</evidence>
<dbReference type="PROSITE" id="PS50259">
    <property type="entry name" value="G_PROTEIN_RECEP_F3_4"/>
    <property type="match status" value="1"/>
</dbReference>
<evidence type="ECO:0000256" key="3">
    <source>
        <dbReference type="ARBA" id="ARBA00022692"/>
    </source>
</evidence>
<keyword evidence="5 13" id="KW-1133">Transmembrane helix</keyword>
<proteinExistence type="predicted"/>
<organism evidence="15">
    <name type="scientific">Aceria tosichella</name>
    <name type="common">wheat curl mite</name>
    <dbReference type="NCBI Taxonomy" id="561515"/>
    <lineage>
        <taxon>Eukaryota</taxon>
        <taxon>Metazoa</taxon>
        <taxon>Ecdysozoa</taxon>
        <taxon>Arthropoda</taxon>
        <taxon>Chelicerata</taxon>
        <taxon>Arachnida</taxon>
        <taxon>Acari</taxon>
        <taxon>Acariformes</taxon>
        <taxon>Trombidiformes</taxon>
        <taxon>Prostigmata</taxon>
        <taxon>Eupodina</taxon>
        <taxon>Eriophyoidea</taxon>
        <taxon>Eriophyidae</taxon>
        <taxon>Eriophyinae</taxon>
        <taxon>Aceriini</taxon>
        <taxon>Aceria</taxon>
    </lineage>
</organism>
<feature type="region of interest" description="Disordered" evidence="12">
    <location>
        <begin position="135"/>
        <end position="159"/>
    </location>
</feature>
<keyword evidence="2" id="KW-1003">Cell membrane</keyword>
<evidence type="ECO:0000256" key="11">
    <source>
        <dbReference type="ARBA" id="ARBA00073785"/>
    </source>
</evidence>
<evidence type="ECO:0000256" key="10">
    <source>
        <dbReference type="ARBA" id="ARBA00023224"/>
    </source>
</evidence>
<feature type="region of interest" description="Disordered" evidence="12">
    <location>
        <begin position="1239"/>
        <end position="1266"/>
    </location>
</feature>
<feature type="transmembrane region" description="Helical" evidence="13">
    <location>
        <begin position="962"/>
        <end position="984"/>
    </location>
</feature>
<feature type="compositionally biased region" description="Low complexity" evidence="12">
    <location>
        <begin position="263"/>
        <end position="277"/>
    </location>
</feature>
<feature type="compositionally biased region" description="Low complexity" evidence="12">
    <location>
        <begin position="1196"/>
        <end position="1213"/>
    </location>
</feature>
<dbReference type="Pfam" id="PF00003">
    <property type="entry name" value="7tm_3"/>
    <property type="match status" value="1"/>
</dbReference>
<evidence type="ECO:0000256" key="2">
    <source>
        <dbReference type="ARBA" id="ARBA00022475"/>
    </source>
</evidence>
<feature type="transmembrane region" description="Helical" evidence="13">
    <location>
        <begin position="761"/>
        <end position="780"/>
    </location>
</feature>
<dbReference type="GO" id="GO:0004965">
    <property type="term" value="F:G protein-coupled GABA receptor activity"/>
    <property type="evidence" value="ECO:0007669"/>
    <property type="project" value="InterPro"/>
</dbReference>
<dbReference type="FunFam" id="3.40.50.2300:FF:000063">
    <property type="entry name" value="Gamma-aminobutyric acid type B receptor subunit"/>
    <property type="match status" value="1"/>
</dbReference>
<dbReference type="PRINTS" id="PR01176">
    <property type="entry name" value="GABABRECEPTR"/>
</dbReference>
<gene>
    <name evidence="15" type="primary">GABBR2_1</name>
    <name evidence="15" type="ORF">g.12309</name>
</gene>
<dbReference type="InterPro" id="IPR028082">
    <property type="entry name" value="Peripla_BP_I"/>
</dbReference>
<feature type="compositionally biased region" description="Polar residues" evidence="12">
    <location>
        <begin position="1811"/>
        <end position="1821"/>
    </location>
</feature>
<dbReference type="InterPro" id="IPR017978">
    <property type="entry name" value="GPCR_3_C"/>
</dbReference>
<feature type="transmembrane region" description="Helical" evidence="13">
    <location>
        <begin position="800"/>
        <end position="819"/>
    </location>
</feature>
<feature type="compositionally biased region" description="Basic residues" evidence="12">
    <location>
        <begin position="1592"/>
        <end position="1608"/>
    </location>
</feature>
<feature type="compositionally biased region" description="Polar residues" evidence="12">
    <location>
        <begin position="1350"/>
        <end position="1361"/>
    </location>
</feature>
<dbReference type="Gene3D" id="3.40.50.2300">
    <property type="match status" value="2"/>
</dbReference>
<evidence type="ECO:0000256" key="12">
    <source>
        <dbReference type="SAM" id="MobiDB-lite"/>
    </source>
</evidence>
<keyword evidence="7 13" id="KW-0472">Membrane</keyword>
<feature type="domain" description="G-protein coupled receptors family 3 profile" evidence="14">
    <location>
        <begin position="724"/>
        <end position="994"/>
    </location>
</feature>
<evidence type="ECO:0000256" key="13">
    <source>
        <dbReference type="SAM" id="Phobius"/>
    </source>
</evidence>
<keyword evidence="3 13" id="KW-0812">Transmembrane</keyword>
<feature type="transmembrane region" description="Helical" evidence="13">
    <location>
        <begin position="724"/>
        <end position="749"/>
    </location>
</feature>
<evidence type="ECO:0000256" key="4">
    <source>
        <dbReference type="ARBA" id="ARBA00022729"/>
    </source>
</evidence>
<dbReference type="InterPro" id="IPR002455">
    <property type="entry name" value="GPCR3_GABA-B"/>
</dbReference>
<evidence type="ECO:0000256" key="6">
    <source>
        <dbReference type="ARBA" id="ARBA00023040"/>
    </source>
</evidence>
<feature type="region of interest" description="Disordered" evidence="12">
    <location>
        <begin position="1350"/>
        <end position="1384"/>
    </location>
</feature>
<feature type="transmembrane region" description="Helical" evidence="13">
    <location>
        <begin position="840"/>
        <end position="861"/>
    </location>
</feature>
<dbReference type="Pfam" id="PF01094">
    <property type="entry name" value="ANF_receptor"/>
    <property type="match status" value="1"/>
</dbReference>
<feature type="compositionally biased region" description="Basic residues" evidence="12">
    <location>
        <begin position="16"/>
        <end position="25"/>
    </location>
</feature>
<feature type="region of interest" description="Disordered" evidence="12">
    <location>
        <begin position="1810"/>
        <end position="1841"/>
    </location>
</feature>
<sequence>MICPRRDQPSAPRGSPRYRKHRNKSRYSTMKNRNQQQRCSLAKMSTRNRPARDCPSISLALLSFAIVLGLASCYMPQPSTQTTSLSSQSKLSSSPMRAPFRVHHSQEISYEYSSASDHQFSECDELFLLDDYRPKQKSTKSRRRRSHEHQEQLPVHEPLISDKMSHVQTIYFGGFFPWLADKRGQSYQDTVGPAYDSALDALNNASDEQQLNGAPINAQSRKRTKSKNKINGQPNQKSGMGASSSSSNIGNHQDAGHQEKQHQAQAQTSQPSTSAMQYTNSETRHQLGKFILPAVRLALDHINTNRSILSAYKLEVVPRDTQCNATISLKQFFDMVYEEPKKMLLYGDACRVSTDPIAKASYFFDLIQISYADTDPIYTIENYPNFFRVVPSENALSLARIPFIRHFNWTRVGTIYQNLPRYSLPHSKLLTDLERFKIVIKQSVSLPGSVDGLQNRDLGDELRKLKEKDVRIILGNFDEEWALLLFCEAYREKMIGRKYQWLLTGFSEAKLWHFYENKGSTCTKQELLIAMDGYIITDITPVTRSQHRTISGLMAHEYLNEYQRRAREMNISIEENKFYGYVYDGIWAIALALNRVDALLRFYNRLASQGKVKLKPEFDEIKSLLDFKYHKPIWVRLIRDALNATRFEGVTGTVSFQKNERPGLITFSQFQAFRDMNEVIIGSYDALKDQLDLNVGFPIIWRGSSPPIDYTIERVTPFRINRTLFVIISILALIGIVLAFIFLFINIKFRNQRYIKMSSPYLNNLIIIGCILTFTSVIILGLDSGLTSEYNFPYICNARAWVLMAGFTLAFGSMFSKTFRVHSIFTNIKLHKKVIKDYKLFMVVFILLTFDVCILIVWQYFDPFYRETNNGTSIQDPDNEDVIIVPEMEHCQSKRMTIFLSVIYVYKGLLMAFGCFLAWETRHVSIPALNDSKYIGLSVYNVVIMCVIGASLSFILRDQQDASFVIISIFIIFCSTTTLCLVFVPKLIELKQNPRSGDHRVRATLKTFKKNYHDEAFAAGCRDIHGNIIGRGFGMNLNDRIKLLAEENTKQRSLLKEKTYELEALTSKYRKIQSMVQSGQFLQAINTSAAATTVSPTGTMAIQPPQTGMVQSSSGGLFTSSTGQAGANSLGAPTTAVLLTSRSPTRDRVSFSSTIGNVDQLLPSGATALNTAARNDARTTNASMVGGCGGLRSSPMMSSTTQITNTTTTSSTMNNTTDLTADFSSSKVLVSGATTSSGGTFGGGGLHQSIDKASHTSGLNHGDEQDDEAYNLGERVQAISRQVAASRQHQRQRQQCTGSSMKSPAAALARRGHEDGDGRSVLCSGEKQRLFRSQDDLSLFTILSYVKSPQSHRTTTSTATAQGGPRKATVAHPGAQDDSDQSNKLGQWLEGPFCTVLLRQTSWDAKQRQADSKVAPLNNYQRDRYSRFRKQHSHQADSTPPFVPPTKTMLMSNVRDRLPRTLSMIEYLGLNDFDMIARRHDKILRYRRRMMSHVSCCASCSCCASISHHQSNPKISNNNHNNSKCHSQTMMMSDGNLGNNYFSSCDDVPLNYSDDLLQTTSLASCSTCCSLASQNYASNSELDYHYYNRHHHQGHHQHANHHHQHSRNHGGGIHNSSSNNNNHEVSMSSTSASSSTSSNGLGLGTGTSSGLSTSKSESSSIIIGGAFNQVCPDQRYESQSECGNGGNSSSQSSSIVIYRQSAVNSCPVHQQQQQQKPIKSATVATRHSPNEPVATARAASSSSTSQQHHPNQGGAPQISGARRDATSAEPQSLCTSGLLYGAPGTKEGANQAAAYAVVPAPDDRNVLVSDEPTTTSASTPISRLEPDVDDDDDVDSKTMAKGGTTCDTADTQTGQLTPNISIKCDILEEL</sequence>
<evidence type="ECO:0000256" key="1">
    <source>
        <dbReference type="ARBA" id="ARBA00004651"/>
    </source>
</evidence>
<feature type="region of interest" description="Disordered" evidence="12">
    <location>
        <begin position="1592"/>
        <end position="1656"/>
    </location>
</feature>
<dbReference type="GO" id="GO:0038039">
    <property type="term" value="C:G protein-coupled receptor heterodimeric complex"/>
    <property type="evidence" value="ECO:0007669"/>
    <property type="project" value="TreeGrafter"/>
</dbReference>
<feature type="compositionally biased region" description="Low complexity" evidence="12">
    <location>
        <begin position="1734"/>
        <end position="1745"/>
    </location>
</feature>
<feature type="region of interest" description="Disordered" evidence="12">
    <location>
        <begin position="1190"/>
        <end position="1213"/>
    </location>
</feature>
<evidence type="ECO:0000259" key="14">
    <source>
        <dbReference type="PROSITE" id="PS50259"/>
    </source>
</evidence>
<keyword evidence="9" id="KW-0325">Glycoprotein</keyword>
<feature type="compositionally biased region" description="Polar residues" evidence="12">
    <location>
        <begin position="229"/>
        <end position="242"/>
    </location>
</feature>
<feature type="transmembrane region" description="Helical" evidence="13">
    <location>
        <begin position="939"/>
        <end position="956"/>
    </location>
</feature>
<feature type="region of interest" description="Disordered" evidence="12">
    <location>
        <begin position="1283"/>
        <end position="1320"/>
    </location>
</feature>
<dbReference type="PRINTS" id="PR00248">
    <property type="entry name" value="GPCRMGR"/>
</dbReference>
<feature type="region of interest" description="Disordered" evidence="12">
    <location>
        <begin position="1707"/>
        <end position="1770"/>
    </location>
</feature>
<dbReference type="PANTHER" id="PTHR10519">
    <property type="entry name" value="GABA-B RECEPTOR"/>
    <property type="match status" value="1"/>
</dbReference>
<dbReference type="InterPro" id="IPR001828">
    <property type="entry name" value="ANF_lig-bd_rcpt"/>
</dbReference>
<keyword evidence="10" id="KW-0807">Transducer</keyword>
<protein>
    <recommendedName>
        <fullName evidence="11">Gamma-aminobutyric acid type B receptor subunit 2</fullName>
    </recommendedName>
</protein>
<keyword evidence="8 15" id="KW-0675">Receptor</keyword>
<evidence type="ECO:0000256" key="7">
    <source>
        <dbReference type="ARBA" id="ARBA00023136"/>
    </source>
</evidence>
<feature type="compositionally biased region" description="Polar residues" evidence="12">
    <location>
        <begin position="26"/>
        <end position="48"/>
    </location>
</feature>
<evidence type="ECO:0000256" key="8">
    <source>
        <dbReference type="ARBA" id="ARBA00023170"/>
    </source>
</evidence>
<accession>A0A6G1SB69</accession>
<dbReference type="InterPro" id="IPR000337">
    <property type="entry name" value="GPCR_3"/>
</dbReference>
<dbReference type="GO" id="GO:0007214">
    <property type="term" value="P:gamma-aminobutyric acid signaling pathway"/>
    <property type="evidence" value="ECO:0007669"/>
    <property type="project" value="TreeGrafter"/>
</dbReference>
<dbReference type="SUPFAM" id="SSF53822">
    <property type="entry name" value="Periplasmic binding protein-like I"/>
    <property type="match status" value="1"/>
</dbReference>
<feature type="region of interest" description="Disordered" evidence="12">
    <location>
        <begin position="1"/>
        <end position="50"/>
    </location>
</feature>
<reference evidence="15" key="1">
    <citation type="submission" date="2018-10" db="EMBL/GenBank/DDBJ databases">
        <title>Transcriptome assembly of Aceria tosichella (Wheat curl mite) Type 2.</title>
        <authorList>
            <person name="Scully E.D."/>
            <person name="Geib S.M."/>
            <person name="Palmer N.A."/>
            <person name="Gupta A.K."/>
            <person name="Sarath G."/>
            <person name="Tatineni S."/>
        </authorList>
    </citation>
    <scope>NUCLEOTIDE SEQUENCE</scope>
    <source>
        <strain evidence="15">LincolnNE</strain>
    </source>
</reference>
<evidence type="ECO:0000256" key="5">
    <source>
        <dbReference type="ARBA" id="ARBA00022989"/>
    </source>
</evidence>
<dbReference type="CDD" id="cd06366">
    <property type="entry name" value="PBP1_GABAb_receptor"/>
    <property type="match status" value="1"/>
</dbReference>
<name>A0A6G1SB69_9ACAR</name>
<keyword evidence="6" id="KW-0297">G-protein coupled receptor</keyword>
<feature type="region of interest" description="Disordered" evidence="12">
    <location>
        <begin position="206"/>
        <end position="278"/>
    </location>
</feature>